<keyword evidence="2" id="KW-1185">Reference proteome</keyword>
<sequence>MRRRQGRAWQSLPVFQETTQTRGRDEPVAQAGVKTEPRRRDEAECLVRGVRGSCGAAGSEPTRAAVLPGPAADLDAGRDWQSLTDDVTMDAAAAGGWPRHRRTTGRMSFLASASAAAPNTGSSGTPQQNGGGAVGGAERPAEKLACAPTARGAARPYGSENSPVKTHLRSEQVERRSHCTWPGCSWSFPVDELCAISEFTTGEKPFPLHAVPRSSSAVRHLQAAAASGTRRPARRKAQFKSRRVQVAE</sequence>
<feature type="region of interest" description="Disordered" evidence="1">
    <location>
        <begin position="219"/>
        <end position="248"/>
    </location>
</feature>
<name>A0A1I8ITX0_9PLAT</name>
<dbReference type="WBParaSite" id="maker-uti_cns_0017138-snap-gene-0.2-mRNA-1">
    <property type="protein sequence ID" value="maker-uti_cns_0017138-snap-gene-0.2-mRNA-1"/>
    <property type="gene ID" value="maker-uti_cns_0017138-snap-gene-0.2"/>
</dbReference>
<feature type="compositionally biased region" description="Basic residues" evidence="1">
    <location>
        <begin position="231"/>
        <end position="248"/>
    </location>
</feature>
<reference evidence="3" key="1">
    <citation type="submission" date="2016-11" db="UniProtKB">
        <authorList>
            <consortium name="WormBaseParasite"/>
        </authorList>
    </citation>
    <scope>IDENTIFICATION</scope>
</reference>
<evidence type="ECO:0000313" key="2">
    <source>
        <dbReference type="Proteomes" id="UP000095280"/>
    </source>
</evidence>
<feature type="region of interest" description="Disordered" evidence="1">
    <location>
        <begin position="1"/>
        <end position="41"/>
    </location>
</feature>
<proteinExistence type="predicted"/>
<evidence type="ECO:0000313" key="3">
    <source>
        <dbReference type="WBParaSite" id="maker-uti_cns_0017138-snap-gene-0.2-mRNA-1"/>
    </source>
</evidence>
<protein>
    <submittedName>
        <fullName evidence="3">Uncharacterized protein</fullName>
    </submittedName>
</protein>
<feature type="compositionally biased region" description="Polar residues" evidence="1">
    <location>
        <begin position="117"/>
        <end position="128"/>
    </location>
</feature>
<organism evidence="2 3">
    <name type="scientific">Macrostomum lignano</name>
    <dbReference type="NCBI Taxonomy" id="282301"/>
    <lineage>
        <taxon>Eukaryota</taxon>
        <taxon>Metazoa</taxon>
        <taxon>Spiralia</taxon>
        <taxon>Lophotrochozoa</taxon>
        <taxon>Platyhelminthes</taxon>
        <taxon>Rhabditophora</taxon>
        <taxon>Macrostomorpha</taxon>
        <taxon>Macrostomida</taxon>
        <taxon>Macrostomidae</taxon>
        <taxon>Macrostomum</taxon>
    </lineage>
</organism>
<dbReference type="AlphaFoldDB" id="A0A1I8ITX0"/>
<feature type="region of interest" description="Disordered" evidence="1">
    <location>
        <begin position="112"/>
        <end position="170"/>
    </location>
</feature>
<accession>A0A1I8ITX0</accession>
<evidence type="ECO:0000256" key="1">
    <source>
        <dbReference type="SAM" id="MobiDB-lite"/>
    </source>
</evidence>
<dbReference type="Proteomes" id="UP000095280">
    <property type="component" value="Unplaced"/>
</dbReference>